<evidence type="ECO:0000313" key="3">
    <source>
        <dbReference type="Proteomes" id="UP000298049"/>
    </source>
</evidence>
<reference evidence="2 3" key="1">
    <citation type="submission" date="2018-07" db="EMBL/GenBank/DDBJ databases">
        <title>Marsedoiliclastica nanhaica gen. nov. sp. nov., a novel marine hydrocarbonoclastic bacterium isolated from an in-situ enriched hydrocarbon-degrading consortium in deep-sea sediment.</title>
        <authorList>
            <person name="Dong C."/>
            <person name="Ma T."/>
            <person name="Liu R."/>
            <person name="Shao Z."/>
        </authorList>
    </citation>
    <scope>NUCLEOTIDE SEQUENCE [LARGE SCALE GENOMIC DNA]</scope>
    <source>
        <strain evidence="3">soil36-7</strain>
    </source>
</reference>
<protein>
    <submittedName>
        <fullName evidence="2">Uncharacterized protein</fullName>
    </submittedName>
</protein>
<keyword evidence="3" id="KW-1185">Reference proteome</keyword>
<feature type="compositionally biased region" description="Polar residues" evidence="1">
    <location>
        <begin position="35"/>
        <end position="52"/>
    </location>
</feature>
<dbReference type="KEGG" id="hmi:soil367_14130"/>
<dbReference type="AlphaFoldDB" id="A0A4P7XLW9"/>
<feature type="region of interest" description="Disordered" evidence="1">
    <location>
        <begin position="35"/>
        <end position="56"/>
    </location>
</feature>
<dbReference type="Proteomes" id="UP000298049">
    <property type="component" value="Chromosome"/>
</dbReference>
<evidence type="ECO:0000256" key="1">
    <source>
        <dbReference type="SAM" id="MobiDB-lite"/>
    </source>
</evidence>
<proteinExistence type="predicted"/>
<sequence length="75" mass="8215">MIRKPDVIQSLVFLFAGGLVVSAVTQLSPWQAGPSQFESVQSATGDSNSTLQAEHRDSLAWKESHVWAFNTSPNR</sequence>
<evidence type="ECO:0000313" key="2">
    <source>
        <dbReference type="EMBL" id="QCF26977.1"/>
    </source>
</evidence>
<dbReference type="EMBL" id="CP031093">
    <property type="protein sequence ID" value="QCF26977.1"/>
    <property type="molecule type" value="Genomic_DNA"/>
</dbReference>
<name>A0A4P7XLW9_9ALTE</name>
<gene>
    <name evidence="2" type="ORF">soil367_14130</name>
</gene>
<organism evidence="2 3">
    <name type="scientific">Hydrocarboniclastica marina</name>
    <dbReference type="NCBI Taxonomy" id="2259620"/>
    <lineage>
        <taxon>Bacteria</taxon>
        <taxon>Pseudomonadati</taxon>
        <taxon>Pseudomonadota</taxon>
        <taxon>Gammaproteobacteria</taxon>
        <taxon>Alteromonadales</taxon>
        <taxon>Alteromonadaceae</taxon>
        <taxon>Hydrocarboniclastica</taxon>
    </lineage>
</organism>
<accession>A0A4P7XLW9</accession>